<keyword evidence="7" id="KW-0418">Kinase</keyword>
<dbReference type="InterPro" id="IPR011009">
    <property type="entry name" value="Kinase-like_dom_sf"/>
</dbReference>
<comment type="caution">
    <text evidence="7">The sequence shown here is derived from an EMBL/GenBank/DDBJ whole genome shotgun (WGS) entry which is preliminary data.</text>
</comment>
<evidence type="ECO:0000256" key="2">
    <source>
        <dbReference type="ARBA" id="ARBA00022840"/>
    </source>
</evidence>
<dbReference type="PROSITE" id="PS50011">
    <property type="entry name" value="PROTEIN_KINASE_DOM"/>
    <property type="match status" value="1"/>
</dbReference>
<dbReference type="InterPro" id="IPR008271">
    <property type="entry name" value="Ser/Thr_kinase_AS"/>
</dbReference>
<organism evidence="7 8">
    <name type="scientific">Candidatus Scybalocola faecigallinarum</name>
    <dbReference type="NCBI Taxonomy" id="2840941"/>
    <lineage>
        <taxon>Bacteria</taxon>
        <taxon>Bacillati</taxon>
        <taxon>Bacillota</taxon>
        <taxon>Clostridia</taxon>
        <taxon>Lachnospirales</taxon>
        <taxon>Lachnospiraceae</taxon>
        <taxon>Lachnospiraceae incertae sedis</taxon>
        <taxon>Candidatus Scybalocola (ex Gilroy et al. 2021)</taxon>
    </lineage>
</organism>
<feature type="domain" description="Protein kinase" evidence="6">
    <location>
        <begin position="13"/>
        <end position="301"/>
    </location>
</feature>
<keyword evidence="5" id="KW-0472">Membrane</keyword>
<protein>
    <submittedName>
        <fullName evidence="7">Serine/threonine protein kinase</fullName>
    </submittedName>
</protein>
<dbReference type="Proteomes" id="UP000823927">
    <property type="component" value="Unassembled WGS sequence"/>
</dbReference>
<accession>A0A9D1F3A1</accession>
<evidence type="ECO:0000256" key="3">
    <source>
        <dbReference type="PROSITE-ProRule" id="PRU10141"/>
    </source>
</evidence>
<dbReference type="InterPro" id="IPR000719">
    <property type="entry name" value="Prot_kinase_dom"/>
</dbReference>
<dbReference type="InterPro" id="IPR017441">
    <property type="entry name" value="Protein_kinase_ATP_BS"/>
</dbReference>
<keyword evidence="7" id="KW-0723">Serine/threonine-protein kinase</keyword>
<feature type="region of interest" description="Disordered" evidence="4">
    <location>
        <begin position="328"/>
        <end position="366"/>
    </location>
</feature>
<feature type="compositionally biased region" description="Gly residues" evidence="4">
    <location>
        <begin position="351"/>
        <end position="362"/>
    </location>
</feature>
<dbReference type="PROSITE" id="PS00107">
    <property type="entry name" value="PROTEIN_KINASE_ATP"/>
    <property type="match status" value="1"/>
</dbReference>
<dbReference type="SUPFAM" id="SSF56112">
    <property type="entry name" value="Protein kinase-like (PK-like)"/>
    <property type="match status" value="1"/>
</dbReference>
<dbReference type="Gene3D" id="1.10.510.10">
    <property type="entry name" value="Transferase(Phosphotransferase) domain 1"/>
    <property type="match status" value="1"/>
</dbReference>
<evidence type="ECO:0000313" key="7">
    <source>
        <dbReference type="EMBL" id="HIS46616.1"/>
    </source>
</evidence>
<sequence>MEDVILENIWPNWHIEKLIGAGSFGSVYMAKRSGFGFEHDFYSAVKIIRVPSEDSEIRGLLADGMSTRQVAEYYESALRGLVSEIELMESLKGSPNIVTIEDYEVRKNADGIGWTIYIRMELLKNLNQYRTEHPLSVDDIVHLGIDMCSALEYCAKKQIVHRDIKPDNIFVNEFGDFKLGDFGIARHLEMTSAHLSQKGTSNYMAPEIYRGEPYNASVDIYSLGIVLYRLLNHGRLPFMPPYPKPISYEDNENAMARRLNGEPLPEPAQGGKLLADIVRRASSADINFRYNNPTDMKNDLIRWQVSGQHAQGAAVETGIIPPLDVETSLTGGNRSTSGTTDDFNKNTAGFGQAGFGGNGESAGTGQNQERTRYMFGEDQGAGFGPGGNASYGYAQGYGGQGNAYGNQGYGNNAYSGHPNSGNAYGNSGNAYRNTAGASQNRGVSRSGAAEQKSGIKAWQIVLCCVSVVLVLFVIVYFCIPFGHGETLLSKTMYAISDTDTRFDSAMSKGDRAYDRGDYTEALYFYEERALAEKPRSLEAWIALLRTHTANLSVPADTTWNNMISDLEAIGNLQSSPDESGQQEIINAVNVYMDARGQEILDRLDQGDTSSAQADVMAFFDQYNQCTQAAAGKVDCGSDNAQWYLSFYSVLSQIEGCEDYAQTLLAEGYGKYPEDEDLAALQGEVDKANIALGYEDINNALSAGDFDTAYARAQELYDTIGEEEYTSLVESIDYIKERTSYLNSLKSMLDSGDYSGIAHAVVAESDSGGISSCYLVDGIYKNSVSEGTGLLYDSNGLYYGGIQNDQRYGNGIQIKCYSDGSYEILEGTWDGQANGNCTYTWWISDGTQATVTGNFTDGYEDGTMTIAWRQDGMDFTATYTATMGTYTEIEKDESGASIYAIAYDAEGSSYWWSTTQLEGNGCFMN</sequence>
<gene>
    <name evidence="7" type="ORF">IAB46_03475</name>
</gene>
<feature type="binding site" evidence="3">
    <location>
        <position position="46"/>
    </location>
    <ligand>
        <name>ATP</name>
        <dbReference type="ChEBI" id="CHEBI:30616"/>
    </ligand>
</feature>
<evidence type="ECO:0000256" key="5">
    <source>
        <dbReference type="SAM" id="Phobius"/>
    </source>
</evidence>
<dbReference type="EMBL" id="DVIT01000013">
    <property type="protein sequence ID" value="HIS46616.1"/>
    <property type="molecule type" value="Genomic_DNA"/>
</dbReference>
<evidence type="ECO:0000256" key="1">
    <source>
        <dbReference type="ARBA" id="ARBA00022741"/>
    </source>
</evidence>
<keyword evidence="7" id="KW-0808">Transferase</keyword>
<feature type="compositionally biased region" description="Polar residues" evidence="4">
    <location>
        <begin position="328"/>
        <end position="341"/>
    </location>
</feature>
<keyword evidence="2 3" id="KW-0067">ATP-binding</keyword>
<keyword evidence="5" id="KW-0812">Transmembrane</keyword>
<reference evidence="7" key="2">
    <citation type="journal article" date="2021" name="PeerJ">
        <title>Extensive microbial diversity within the chicken gut microbiome revealed by metagenomics and culture.</title>
        <authorList>
            <person name="Gilroy R."/>
            <person name="Ravi A."/>
            <person name="Getino M."/>
            <person name="Pursley I."/>
            <person name="Horton D.L."/>
            <person name="Alikhan N.F."/>
            <person name="Baker D."/>
            <person name="Gharbi K."/>
            <person name="Hall N."/>
            <person name="Watson M."/>
            <person name="Adriaenssens E.M."/>
            <person name="Foster-Nyarko E."/>
            <person name="Jarju S."/>
            <person name="Secka A."/>
            <person name="Antonio M."/>
            <person name="Oren A."/>
            <person name="Chaudhuri R.R."/>
            <person name="La Ragione R."/>
            <person name="Hildebrand F."/>
            <person name="Pallen M.J."/>
        </authorList>
    </citation>
    <scope>NUCLEOTIDE SEQUENCE</scope>
    <source>
        <strain evidence="7">CHK178-757</strain>
    </source>
</reference>
<feature type="transmembrane region" description="Helical" evidence="5">
    <location>
        <begin position="457"/>
        <end position="479"/>
    </location>
</feature>
<dbReference type="GO" id="GO:0005524">
    <property type="term" value="F:ATP binding"/>
    <property type="evidence" value="ECO:0007669"/>
    <property type="project" value="UniProtKB-UniRule"/>
</dbReference>
<dbReference type="PANTHER" id="PTHR24348:SF71">
    <property type="entry name" value="PROTEIN KINASE DOMAIN-CONTAINING PROTEIN"/>
    <property type="match status" value="1"/>
</dbReference>
<proteinExistence type="predicted"/>
<dbReference type="InterPro" id="IPR045269">
    <property type="entry name" value="Atg1-like"/>
</dbReference>
<dbReference type="AlphaFoldDB" id="A0A9D1F3A1"/>
<dbReference type="Pfam" id="PF00069">
    <property type="entry name" value="Pkinase"/>
    <property type="match status" value="1"/>
</dbReference>
<reference evidence="7" key="1">
    <citation type="submission" date="2020-10" db="EMBL/GenBank/DDBJ databases">
        <authorList>
            <person name="Gilroy R."/>
        </authorList>
    </citation>
    <scope>NUCLEOTIDE SEQUENCE</scope>
    <source>
        <strain evidence="7">CHK178-757</strain>
    </source>
</reference>
<dbReference type="PANTHER" id="PTHR24348">
    <property type="entry name" value="SERINE/THREONINE-PROTEIN KINASE UNC-51-RELATED"/>
    <property type="match status" value="1"/>
</dbReference>
<evidence type="ECO:0000259" key="6">
    <source>
        <dbReference type="PROSITE" id="PS50011"/>
    </source>
</evidence>
<keyword evidence="1 3" id="KW-0547">Nucleotide-binding</keyword>
<name>A0A9D1F3A1_9FIRM</name>
<dbReference type="GO" id="GO:0005737">
    <property type="term" value="C:cytoplasm"/>
    <property type="evidence" value="ECO:0007669"/>
    <property type="project" value="TreeGrafter"/>
</dbReference>
<dbReference type="PROSITE" id="PS00108">
    <property type="entry name" value="PROTEIN_KINASE_ST"/>
    <property type="match status" value="1"/>
</dbReference>
<dbReference type="CDD" id="cd14014">
    <property type="entry name" value="STKc_PknB_like"/>
    <property type="match status" value="1"/>
</dbReference>
<evidence type="ECO:0000313" key="8">
    <source>
        <dbReference type="Proteomes" id="UP000823927"/>
    </source>
</evidence>
<dbReference type="SMART" id="SM00220">
    <property type="entry name" value="S_TKc"/>
    <property type="match status" value="1"/>
</dbReference>
<dbReference type="GO" id="GO:0004674">
    <property type="term" value="F:protein serine/threonine kinase activity"/>
    <property type="evidence" value="ECO:0007669"/>
    <property type="project" value="UniProtKB-KW"/>
</dbReference>
<keyword evidence="5" id="KW-1133">Transmembrane helix</keyword>
<evidence type="ECO:0000256" key="4">
    <source>
        <dbReference type="SAM" id="MobiDB-lite"/>
    </source>
</evidence>